<evidence type="ECO:0000313" key="3">
    <source>
        <dbReference type="Proteomes" id="UP000010367"/>
    </source>
</evidence>
<evidence type="ECO:0000256" key="1">
    <source>
        <dbReference type="SAM" id="Phobius"/>
    </source>
</evidence>
<feature type="transmembrane region" description="Helical" evidence="1">
    <location>
        <begin position="21"/>
        <end position="39"/>
    </location>
</feature>
<proteinExistence type="predicted"/>
<protein>
    <submittedName>
        <fullName evidence="2">Uncharacterized protein</fullName>
    </submittedName>
</protein>
<keyword evidence="3" id="KW-1185">Reference proteome</keyword>
<dbReference type="EMBL" id="CP003607">
    <property type="protein sequence ID" value="AFY80915.1"/>
    <property type="molecule type" value="Genomic_DNA"/>
</dbReference>
<keyword evidence="1" id="KW-0472">Membrane</keyword>
<dbReference type="Proteomes" id="UP000010367">
    <property type="component" value="Chromosome"/>
</dbReference>
<dbReference type="KEGG" id="oac:Oscil6304_1199"/>
<accession>K9TEF7</accession>
<keyword evidence="1" id="KW-0812">Transmembrane</keyword>
<dbReference type="InParanoid" id="K9TEF7"/>
<dbReference type="AlphaFoldDB" id="K9TEF7"/>
<dbReference type="HOGENOM" id="CLU_3202812_0_0_3"/>
<keyword evidence="1" id="KW-1133">Transmembrane helix</keyword>
<sequence>MNDLQNERTQILAVRSRSKSNYQILILVVMFFAVAFHRFTDVDRR</sequence>
<gene>
    <name evidence="2" type="ORF">Oscil6304_1199</name>
</gene>
<reference evidence="2 3" key="1">
    <citation type="submission" date="2012-06" db="EMBL/GenBank/DDBJ databases">
        <title>Finished chromosome of genome of Oscillatoria acuminata PCC 6304.</title>
        <authorList>
            <consortium name="US DOE Joint Genome Institute"/>
            <person name="Gugger M."/>
            <person name="Coursin T."/>
            <person name="Rippka R."/>
            <person name="Tandeau De Marsac N."/>
            <person name="Huntemann M."/>
            <person name="Wei C.-L."/>
            <person name="Han J."/>
            <person name="Detter J.C."/>
            <person name="Han C."/>
            <person name="Tapia R."/>
            <person name="Davenport K."/>
            <person name="Daligault H."/>
            <person name="Erkkila T."/>
            <person name="Gu W."/>
            <person name="Munk A.C.C."/>
            <person name="Teshima H."/>
            <person name="Xu Y."/>
            <person name="Chain P."/>
            <person name="Chen A."/>
            <person name="Krypides N."/>
            <person name="Mavromatis K."/>
            <person name="Markowitz V."/>
            <person name="Szeto E."/>
            <person name="Ivanova N."/>
            <person name="Mikhailova N."/>
            <person name="Ovchinnikova G."/>
            <person name="Pagani I."/>
            <person name="Pati A."/>
            <person name="Goodwin L."/>
            <person name="Peters L."/>
            <person name="Pitluck S."/>
            <person name="Woyke T."/>
            <person name="Kerfeld C."/>
        </authorList>
    </citation>
    <scope>NUCLEOTIDE SEQUENCE [LARGE SCALE GENOMIC DNA]</scope>
    <source>
        <strain evidence="2 3">PCC 6304</strain>
    </source>
</reference>
<organism evidence="2 3">
    <name type="scientific">Oscillatoria acuminata PCC 6304</name>
    <dbReference type="NCBI Taxonomy" id="56110"/>
    <lineage>
        <taxon>Bacteria</taxon>
        <taxon>Bacillati</taxon>
        <taxon>Cyanobacteriota</taxon>
        <taxon>Cyanophyceae</taxon>
        <taxon>Oscillatoriophycideae</taxon>
        <taxon>Oscillatoriales</taxon>
        <taxon>Oscillatoriaceae</taxon>
        <taxon>Oscillatoria</taxon>
    </lineage>
</organism>
<name>K9TEF7_9CYAN</name>
<evidence type="ECO:0000313" key="2">
    <source>
        <dbReference type="EMBL" id="AFY80915.1"/>
    </source>
</evidence>